<comment type="caution">
    <text evidence="1">The sequence shown here is derived from an EMBL/GenBank/DDBJ whole genome shotgun (WGS) entry which is preliminary data.</text>
</comment>
<sequence>MRELREFVFLFQNRNPICVWILASRPISYLVSNTIFTNLQPMAAIEFHPI</sequence>
<dbReference type="Proteomes" id="UP000238479">
    <property type="component" value="Chromosome 3"/>
</dbReference>
<accession>A0A2P6RA91</accession>
<gene>
    <name evidence="1" type="ORF">RchiOBHm_Chr3g0467371</name>
</gene>
<dbReference type="AlphaFoldDB" id="A0A2P6RA91"/>
<keyword evidence="2" id="KW-1185">Reference proteome</keyword>
<evidence type="ECO:0000313" key="2">
    <source>
        <dbReference type="Proteomes" id="UP000238479"/>
    </source>
</evidence>
<dbReference type="EMBL" id="PDCK01000041">
    <property type="protein sequence ID" value="PRQ43334.1"/>
    <property type="molecule type" value="Genomic_DNA"/>
</dbReference>
<dbReference type="Gramene" id="PRQ43334">
    <property type="protein sequence ID" value="PRQ43334"/>
    <property type="gene ID" value="RchiOBHm_Chr3g0467371"/>
</dbReference>
<protein>
    <submittedName>
        <fullName evidence="1">Uncharacterized protein</fullName>
    </submittedName>
</protein>
<organism evidence="1 2">
    <name type="scientific">Rosa chinensis</name>
    <name type="common">China rose</name>
    <dbReference type="NCBI Taxonomy" id="74649"/>
    <lineage>
        <taxon>Eukaryota</taxon>
        <taxon>Viridiplantae</taxon>
        <taxon>Streptophyta</taxon>
        <taxon>Embryophyta</taxon>
        <taxon>Tracheophyta</taxon>
        <taxon>Spermatophyta</taxon>
        <taxon>Magnoliopsida</taxon>
        <taxon>eudicotyledons</taxon>
        <taxon>Gunneridae</taxon>
        <taxon>Pentapetalae</taxon>
        <taxon>rosids</taxon>
        <taxon>fabids</taxon>
        <taxon>Rosales</taxon>
        <taxon>Rosaceae</taxon>
        <taxon>Rosoideae</taxon>
        <taxon>Rosoideae incertae sedis</taxon>
        <taxon>Rosa</taxon>
    </lineage>
</organism>
<proteinExistence type="predicted"/>
<reference evidence="1 2" key="1">
    <citation type="journal article" date="2018" name="Nat. Genet.">
        <title>The Rosa genome provides new insights in the design of modern roses.</title>
        <authorList>
            <person name="Bendahmane M."/>
        </authorList>
    </citation>
    <scope>NUCLEOTIDE SEQUENCE [LARGE SCALE GENOMIC DNA]</scope>
    <source>
        <strain evidence="2">cv. Old Blush</strain>
    </source>
</reference>
<name>A0A2P6RA91_ROSCH</name>
<evidence type="ECO:0000313" key="1">
    <source>
        <dbReference type="EMBL" id="PRQ43334.1"/>
    </source>
</evidence>